<protein>
    <submittedName>
        <fullName evidence="4">DUF4974 domain-containing protein</fullName>
    </submittedName>
</protein>
<evidence type="ECO:0000313" key="4">
    <source>
        <dbReference type="EMBL" id="QEM11741.1"/>
    </source>
</evidence>
<dbReference type="OrthoDB" id="1099963at2"/>
<accession>A0A5C1I3I4</accession>
<dbReference type="KEGG" id="mrub:DEO27_017485"/>
<dbReference type="FunFam" id="2.60.120.1440:FF:000001">
    <property type="entry name" value="Putative anti-sigma factor"/>
    <property type="match status" value="1"/>
</dbReference>
<dbReference type="PIRSF" id="PIRSF018266">
    <property type="entry name" value="FecR"/>
    <property type="match status" value="1"/>
</dbReference>
<dbReference type="InterPro" id="IPR006860">
    <property type="entry name" value="FecR"/>
</dbReference>
<feature type="domain" description="Protein FecR C-terminal" evidence="3">
    <location>
        <begin position="303"/>
        <end position="371"/>
    </location>
</feature>
<dbReference type="PANTHER" id="PTHR30273">
    <property type="entry name" value="PERIPLASMIC SIGNAL SENSOR AND SIGMA FACTOR ACTIVATOR FECR-RELATED"/>
    <property type="match status" value="1"/>
</dbReference>
<keyword evidence="1" id="KW-1133">Transmembrane helix</keyword>
<keyword evidence="5" id="KW-1185">Reference proteome</keyword>
<name>A0A5C1I3I4_9SPHI</name>
<dbReference type="InterPro" id="IPR032508">
    <property type="entry name" value="FecR_C"/>
</dbReference>
<keyword evidence="1" id="KW-0812">Transmembrane</keyword>
<proteinExistence type="predicted"/>
<organism evidence="4 5">
    <name type="scientific">Mucilaginibacter rubeus</name>
    <dbReference type="NCBI Taxonomy" id="2027860"/>
    <lineage>
        <taxon>Bacteria</taxon>
        <taxon>Pseudomonadati</taxon>
        <taxon>Bacteroidota</taxon>
        <taxon>Sphingobacteriia</taxon>
        <taxon>Sphingobacteriales</taxon>
        <taxon>Sphingobacteriaceae</taxon>
        <taxon>Mucilaginibacter</taxon>
    </lineage>
</organism>
<feature type="transmembrane region" description="Helical" evidence="1">
    <location>
        <begin position="73"/>
        <end position="93"/>
    </location>
</feature>
<dbReference type="Pfam" id="PF16344">
    <property type="entry name" value="FecR_C"/>
    <property type="match status" value="1"/>
</dbReference>
<dbReference type="GO" id="GO:0016989">
    <property type="term" value="F:sigma factor antagonist activity"/>
    <property type="evidence" value="ECO:0007669"/>
    <property type="project" value="TreeGrafter"/>
</dbReference>
<evidence type="ECO:0000259" key="2">
    <source>
        <dbReference type="Pfam" id="PF04773"/>
    </source>
</evidence>
<dbReference type="Gene3D" id="2.60.120.1440">
    <property type="match status" value="1"/>
</dbReference>
<dbReference type="InterPro" id="IPR012373">
    <property type="entry name" value="Ferrdict_sens_TM"/>
</dbReference>
<keyword evidence="1" id="KW-0472">Membrane</keyword>
<evidence type="ECO:0000259" key="3">
    <source>
        <dbReference type="Pfam" id="PF16344"/>
    </source>
</evidence>
<dbReference type="Gene3D" id="3.55.50.30">
    <property type="match status" value="1"/>
</dbReference>
<reference evidence="4" key="1">
    <citation type="submission" date="2019-08" db="EMBL/GenBank/DDBJ databases">
        <title>Comparative genome analysis confer to the adaptation heavy metal polluted environment.</title>
        <authorList>
            <person name="Li Y."/>
        </authorList>
    </citation>
    <scope>NUCLEOTIDE SEQUENCE [LARGE SCALE GENOMIC DNA]</scope>
    <source>
        <strain evidence="4">P1</strain>
    </source>
</reference>
<dbReference type="PANTHER" id="PTHR30273:SF2">
    <property type="entry name" value="PROTEIN FECR"/>
    <property type="match status" value="1"/>
</dbReference>
<gene>
    <name evidence="4" type="ORF">DEO27_017485</name>
</gene>
<dbReference type="AlphaFoldDB" id="A0A5C1I3I4"/>
<dbReference type="Pfam" id="PF04773">
    <property type="entry name" value="FecR"/>
    <property type="match status" value="1"/>
</dbReference>
<dbReference type="EMBL" id="CP043450">
    <property type="protein sequence ID" value="QEM11741.1"/>
    <property type="molecule type" value="Genomic_DNA"/>
</dbReference>
<evidence type="ECO:0000313" key="5">
    <source>
        <dbReference type="Proteomes" id="UP000251402"/>
    </source>
</evidence>
<dbReference type="Proteomes" id="UP000251402">
    <property type="component" value="Chromosome"/>
</dbReference>
<feature type="domain" description="FecR protein" evidence="2">
    <location>
        <begin position="168"/>
        <end position="263"/>
    </location>
</feature>
<evidence type="ECO:0000256" key="1">
    <source>
        <dbReference type="SAM" id="Phobius"/>
    </source>
</evidence>
<sequence length="373" mass="41631">MNEKEYSKKLIDKYLDGKCSEREKLLVERFYMDQFIEKKLPEKEYLTTLKTEIWNKVSENTFADTSHRKQKALYYRIAAMILFIISAAAYLYFGRGPQQPPQQMAAKIIPGSNKAILILANGKKVILNESPDGQIAAGTGIKATKTNGQLVYAAAGAGGEDEVNAFNTVQAPKGGYYRVILTDGTKVWLNSGSSIRYPLAFQAKERKVELEGEGYFEVAHRAAQPFIVKTRDHMVRVLGTHFNINSYADEPASKTTLLEGAVQIGSEKGNRLLKPGQQAVIGKDQIDVVKADIEQVMAWKNGDFIFDGESLNVIMRQISRWYDVDVAYQGNIGDVQFGGSISRSKDITDVLKVLEVTGAVHFKITGRRIMVMR</sequence>
<dbReference type="RefSeq" id="WP_112567574.1">
    <property type="nucleotide sequence ID" value="NZ_CP043450.1"/>
</dbReference>